<evidence type="ECO:0000256" key="1">
    <source>
        <dbReference type="SAM" id="MobiDB-lite"/>
    </source>
</evidence>
<dbReference type="Proteomes" id="UP001054252">
    <property type="component" value="Unassembled WGS sequence"/>
</dbReference>
<organism evidence="2 3">
    <name type="scientific">Rubroshorea leprosula</name>
    <dbReference type="NCBI Taxonomy" id="152421"/>
    <lineage>
        <taxon>Eukaryota</taxon>
        <taxon>Viridiplantae</taxon>
        <taxon>Streptophyta</taxon>
        <taxon>Embryophyta</taxon>
        <taxon>Tracheophyta</taxon>
        <taxon>Spermatophyta</taxon>
        <taxon>Magnoliopsida</taxon>
        <taxon>eudicotyledons</taxon>
        <taxon>Gunneridae</taxon>
        <taxon>Pentapetalae</taxon>
        <taxon>rosids</taxon>
        <taxon>malvids</taxon>
        <taxon>Malvales</taxon>
        <taxon>Dipterocarpaceae</taxon>
        <taxon>Rubroshorea</taxon>
    </lineage>
</organism>
<evidence type="ECO:0000313" key="2">
    <source>
        <dbReference type="EMBL" id="GKV35315.1"/>
    </source>
</evidence>
<sequence>MERTEYSRVNIMINSGDGNIMDSSQDHSTNIGAHSGARTKNTGFNAGANNSGPGAGGINNNHGPGAGGINSGAGAGSINADSIKGGVQFEYHNPIPMQKQYYSPQPTWFPDNQTGSMNYPLPNDPIPYDPTRCFNHNPDFDLHSYYHSAAGSRYQNSLYHHESYYHHKSTASSESDAEGEDVMDYNNLDSIIRTAPNKGVRSELVGNTLFLFLDD</sequence>
<comment type="caution">
    <text evidence="2">The sequence shown here is derived from an EMBL/GenBank/DDBJ whole genome shotgun (WGS) entry which is preliminary data.</text>
</comment>
<evidence type="ECO:0000313" key="3">
    <source>
        <dbReference type="Proteomes" id="UP001054252"/>
    </source>
</evidence>
<accession>A0AAV5LDH4</accession>
<keyword evidence="3" id="KW-1185">Reference proteome</keyword>
<dbReference type="AlphaFoldDB" id="A0AAV5LDH4"/>
<gene>
    <name evidence="2" type="ORF">SLEP1_g43609</name>
</gene>
<feature type="compositionally biased region" description="Low complexity" evidence="1">
    <location>
        <begin position="43"/>
        <end position="52"/>
    </location>
</feature>
<name>A0AAV5LDH4_9ROSI</name>
<feature type="region of interest" description="Disordered" evidence="1">
    <location>
        <begin position="33"/>
        <end position="63"/>
    </location>
</feature>
<reference evidence="2 3" key="1">
    <citation type="journal article" date="2021" name="Commun. Biol.">
        <title>The genome of Shorea leprosula (Dipterocarpaceae) highlights the ecological relevance of drought in aseasonal tropical rainforests.</title>
        <authorList>
            <person name="Ng K.K.S."/>
            <person name="Kobayashi M.J."/>
            <person name="Fawcett J.A."/>
            <person name="Hatakeyama M."/>
            <person name="Paape T."/>
            <person name="Ng C.H."/>
            <person name="Ang C.C."/>
            <person name="Tnah L.H."/>
            <person name="Lee C.T."/>
            <person name="Nishiyama T."/>
            <person name="Sese J."/>
            <person name="O'Brien M.J."/>
            <person name="Copetti D."/>
            <person name="Mohd Noor M.I."/>
            <person name="Ong R.C."/>
            <person name="Putra M."/>
            <person name="Sireger I.Z."/>
            <person name="Indrioko S."/>
            <person name="Kosugi Y."/>
            <person name="Izuno A."/>
            <person name="Isagi Y."/>
            <person name="Lee S.L."/>
            <person name="Shimizu K.K."/>
        </authorList>
    </citation>
    <scope>NUCLEOTIDE SEQUENCE [LARGE SCALE GENOMIC DNA]</scope>
    <source>
        <strain evidence="2">214</strain>
    </source>
</reference>
<feature type="compositionally biased region" description="Polar residues" evidence="1">
    <location>
        <begin position="33"/>
        <end position="42"/>
    </location>
</feature>
<proteinExistence type="predicted"/>
<protein>
    <submittedName>
        <fullName evidence="2">Uncharacterized protein</fullName>
    </submittedName>
</protein>
<dbReference type="EMBL" id="BPVZ01000110">
    <property type="protein sequence ID" value="GKV35315.1"/>
    <property type="molecule type" value="Genomic_DNA"/>
</dbReference>